<dbReference type="Proteomes" id="UP001066276">
    <property type="component" value="Chromosome 9"/>
</dbReference>
<sequence>MLAVVSMVCEVAVPKERGPRSDGPAPEAVKRRGPRALLCREPGPDRLLAGRGGAATPLEGAAPPRRGETGVGGPVGAWSWARMMTGLAILGPVRGPQRREREQIGGSTCHLDLELSSLSAEKDQGCSPVERTAREGHTRSGGERAMRRPKDYLQLEGVLEGLRPRRSGLW</sequence>
<feature type="region of interest" description="Disordered" evidence="1">
    <location>
        <begin position="15"/>
        <end position="73"/>
    </location>
</feature>
<feature type="region of interest" description="Disordered" evidence="1">
    <location>
        <begin position="120"/>
        <end position="149"/>
    </location>
</feature>
<name>A0AAV7MYW0_PLEWA</name>
<reference evidence="2" key="1">
    <citation type="journal article" date="2022" name="bioRxiv">
        <title>Sequencing and chromosome-scale assembly of the giantPleurodeles waltlgenome.</title>
        <authorList>
            <person name="Brown T."/>
            <person name="Elewa A."/>
            <person name="Iarovenko S."/>
            <person name="Subramanian E."/>
            <person name="Araus A.J."/>
            <person name="Petzold A."/>
            <person name="Susuki M."/>
            <person name="Suzuki K.-i.T."/>
            <person name="Hayashi T."/>
            <person name="Toyoda A."/>
            <person name="Oliveira C."/>
            <person name="Osipova E."/>
            <person name="Leigh N.D."/>
            <person name="Simon A."/>
            <person name="Yun M.H."/>
        </authorList>
    </citation>
    <scope>NUCLEOTIDE SEQUENCE</scope>
    <source>
        <strain evidence="2">20211129_DDA</strain>
        <tissue evidence="2">Liver</tissue>
    </source>
</reference>
<dbReference type="AlphaFoldDB" id="A0AAV7MYW0"/>
<keyword evidence="3" id="KW-1185">Reference proteome</keyword>
<comment type="caution">
    <text evidence="2">The sequence shown here is derived from an EMBL/GenBank/DDBJ whole genome shotgun (WGS) entry which is preliminary data.</text>
</comment>
<feature type="compositionally biased region" description="Basic and acidic residues" evidence="1">
    <location>
        <begin position="131"/>
        <end position="149"/>
    </location>
</feature>
<dbReference type="EMBL" id="JANPWB010000013">
    <property type="protein sequence ID" value="KAJ1108204.1"/>
    <property type="molecule type" value="Genomic_DNA"/>
</dbReference>
<accession>A0AAV7MYW0</accession>
<protein>
    <submittedName>
        <fullName evidence="2">Uncharacterized protein</fullName>
    </submittedName>
</protein>
<evidence type="ECO:0000256" key="1">
    <source>
        <dbReference type="SAM" id="MobiDB-lite"/>
    </source>
</evidence>
<evidence type="ECO:0000313" key="3">
    <source>
        <dbReference type="Proteomes" id="UP001066276"/>
    </source>
</evidence>
<gene>
    <name evidence="2" type="ORF">NDU88_005586</name>
</gene>
<evidence type="ECO:0000313" key="2">
    <source>
        <dbReference type="EMBL" id="KAJ1108204.1"/>
    </source>
</evidence>
<proteinExistence type="predicted"/>
<organism evidence="2 3">
    <name type="scientific">Pleurodeles waltl</name>
    <name type="common">Iberian ribbed newt</name>
    <dbReference type="NCBI Taxonomy" id="8319"/>
    <lineage>
        <taxon>Eukaryota</taxon>
        <taxon>Metazoa</taxon>
        <taxon>Chordata</taxon>
        <taxon>Craniata</taxon>
        <taxon>Vertebrata</taxon>
        <taxon>Euteleostomi</taxon>
        <taxon>Amphibia</taxon>
        <taxon>Batrachia</taxon>
        <taxon>Caudata</taxon>
        <taxon>Salamandroidea</taxon>
        <taxon>Salamandridae</taxon>
        <taxon>Pleurodelinae</taxon>
        <taxon>Pleurodeles</taxon>
    </lineage>
</organism>